<name>A0A0N0XCT1_PSESX</name>
<dbReference type="Proteomes" id="UP000037891">
    <property type="component" value="Unassembled WGS sequence"/>
</dbReference>
<comment type="caution">
    <text evidence="1">The sequence shown here is derived from an EMBL/GenBank/DDBJ whole genome shotgun (WGS) entry which is preliminary data.</text>
</comment>
<organism evidence="1 2">
    <name type="scientific">Pseudomonas syringae pv. cilantro</name>
    <dbReference type="NCBI Taxonomy" id="81035"/>
    <lineage>
        <taxon>Bacteria</taxon>
        <taxon>Pseudomonadati</taxon>
        <taxon>Pseudomonadota</taxon>
        <taxon>Gammaproteobacteria</taxon>
        <taxon>Pseudomonadales</taxon>
        <taxon>Pseudomonadaceae</taxon>
        <taxon>Pseudomonas</taxon>
        <taxon>Pseudomonas syringae</taxon>
    </lineage>
</organism>
<dbReference type="EMBL" id="LGLN01000010">
    <property type="protein sequence ID" value="KPC36243.1"/>
    <property type="molecule type" value="Genomic_DNA"/>
</dbReference>
<evidence type="ECO:0000313" key="1">
    <source>
        <dbReference type="EMBL" id="KPC36243.1"/>
    </source>
</evidence>
<gene>
    <name evidence="1" type="ORF">ABJ99_0432</name>
</gene>
<evidence type="ECO:0000313" key="2">
    <source>
        <dbReference type="Proteomes" id="UP000037891"/>
    </source>
</evidence>
<protein>
    <submittedName>
        <fullName evidence="1">Uncharacterized protein</fullName>
    </submittedName>
</protein>
<dbReference type="PATRIC" id="fig|81035.3.peg.488"/>
<sequence length="38" mass="4178">MITSQDEADRYVIYTYLVIGDILKLKADVDSKAGAATE</sequence>
<proteinExistence type="predicted"/>
<dbReference type="AlphaFoldDB" id="A0A0N0XCT1"/>
<accession>A0A0N0XCT1</accession>
<reference evidence="1 2" key="1">
    <citation type="submission" date="2015-07" db="EMBL/GenBank/DDBJ databases">
        <authorList>
            <person name="Noorani M."/>
        </authorList>
    </citation>
    <scope>NUCLEOTIDE SEQUENCE [LARGE SCALE GENOMIC DNA]</scope>
    <source>
        <strain evidence="1 2">0788_9</strain>
    </source>
</reference>
<reference evidence="1 2" key="2">
    <citation type="submission" date="2015-10" db="EMBL/GenBank/DDBJ databases">
        <title>Comparative genomics and high-throughput reverse genetic screens identify a new phytobacterial MAMP and an Arabidopsis receptor required for immune elicitation.</title>
        <authorList>
            <person name="Mott G.A."/>
            <person name="Thakur S."/>
            <person name="Wang P.W."/>
            <person name="Desveaux D."/>
            <person name="Guttman D.S."/>
        </authorList>
    </citation>
    <scope>NUCLEOTIDE SEQUENCE [LARGE SCALE GENOMIC DNA]</scope>
    <source>
        <strain evidence="1 2">0788_9</strain>
    </source>
</reference>